<evidence type="ECO:0000313" key="2">
    <source>
        <dbReference type="Proteomes" id="UP000827976"/>
    </source>
</evidence>
<reference evidence="2" key="1">
    <citation type="journal article" date="2022" name="Nat. Commun.">
        <title>Chromosome evolution and the genetic basis of agronomically important traits in greater yam.</title>
        <authorList>
            <person name="Bredeson J.V."/>
            <person name="Lyons J.B."/>
            <person name="Oniyinde I.O."/>
            <person name="Okereke N.R."/>
            <person name="Kolade O."/>
            <person name="Nnabue I."/>
            <person name="Nwadili C.O."/>
            <person name="Hribova E."/>
            <person name="Parker M."/>
            <person name="Nwogha J."/>
            <person name="Shu S."/>
            <person name="Carlson J."/>
            <person name="Kariba R."/>
            <person name="Muthemba S."/>
            <person name="Knop K."/>
            <person name="Barton G.J."/>
            <person name="Sherwood A.V."/>
            <person name="Lopez-Montes A."/>
            <person name="Asiedu R."/>
            <person name="Jamnadass R."/>
            <person name="Muchugi A."/>
            <person name="Goodstein D."/>
            <person name="Egesi C.N."/>
            <person name="Featherston J."/>
            <person name="Asfaw A."/>
            <person name="Simpson G.G."/>
            <person name="Dolezel J."/>
            <person name="Hendre P.S."/>
            <person name="Van Deynze A."/>
            <person name="Kumar P.L."/>
            <person name="Obidiegwu J.E."/>
            <person name="Bhattacharjee R."/>
            <person name="Rokhsar D.S."/>
        </authorList>
    </citation>
    <scope>NUCLEOTIDE SEQUENCE [LARGE SCALE GENOMIC DNA]</scope>
    <source>
        <strain evidence="2">cv. TDa95/00328</strain>
    </source>
</reference>
<keyword evidence="2" id="KW-1185">Reference proteome</keyword>
<comment type="caution">
    <text evidence="1">The sequence shown here is derived from an EMBL/GenBank/DDBJ whole genome shotgun (WGS) entry which is preliminary data.</text>
</comment>
<protein>
    <submittedName>
        <fullName evidence="1">Casparian strip membrane protein</fullName>
    </submittedName>
</protein>
<dbReference type="EMBL" id="CM037019">
    <property type="protein sequence ID" value="KAH7671754.1"/>
    <property type="molecule type" value="Genomic_DNA"/>
</dbReference>
<name>A0ACB7VD42_DIOAL</name>
<accession>A0ACB7VD42</accession>
<organism evidence="1 2">
    <name type="scientific">Dioscorea alata</name>
    <name type="common">Purple yam</name>
    <dbReference type="NCBI Taxonomy" id="55571"/>
    <lineage>
        <taxon>Eukaryota</taxon>
        <taxon>Viridiplantae</taxon>
        <taxon>Streptophyta</taxon>
        <taxon>Embryophyta</taxon>
        <taxon>Tracheophyta</taxon>
        <taxon>Spermatophyta</taxon>
        <taxon>Magnoliopsida</taxon>
        <taxon>Liliopsida</taxon>
        <taxon>Dioscoreales</taxon>
        <taxon>Dioscoreaceae</taxon>
        <taxon>Dioscorea</taxon>
    </lineage>
</organism>
<evidence type="ECO:0000313" key="1">
    <source>
        <dbReference type="EMBL" id="KAH7671754.1"/>
    </source>
</evidence>
<proteinExistence type="predicted"/>
<sequence>MGNKVRKGEGILRLISMVLATMTALVIGLDTQTKTVFFIEKKATAKDLQPLWIATIVASVLAGYQLIQLCRCLASTWLSLSETTCKCTLLLAWLSLLLDQGTTYLMFANTVAATQASMIAVTGVQPFQWTKLCNIYTRFCFEIGGGLFCGLMASLAMAFVASISANRLFKLYPSHYHPCLSSASKPTCNST</sequence>
<dbReference type="Proteomes" id="UP000827976">
    <property type="component" value="Chromosome 9"/>
</dbReference>
<gene>
    <name evidence="1" type="ORF">IHE45_09G008900</name>
</gene>